<evidence type="ECO:0000313" key="2">
    <source>
        <dbReference type="Proteomes" id="UP001140096"/>
    </source>
</evidence>
<dbReference type="Proteomes" id="UP001140096">
    <property type="component" value="Unassembled WGS sequence"/>
</dbReference>
<organism evidence="1 2">
    <name type="scientific">Coemansia furcata</name>
    <dbReference type="NCBI Taxonomy" id="417177"/>
    <lineage>
        <taxon>Eukaryota</taxon>
        <taxon>Fungi</taxon>
        <taxon>Fungi incertae sedis</taxon>
        <taxon>Zoopagomycota</taxon>
        <taxon>Kickxellomycotina</taxon>
        <taxon>Kickxellomycetes</taxon>
        <taxon>Kickxellales</taxon>
        <taxon>Kickxellaceae</taxon>
        <taxon>Coemansia</taxon>
    </lineage>
</organism>
<keyword evidence="2" id="KW-1185">Reference proteome</keyword>
<reference evidence="1" key="1">
    <citation type="submission" date="2022-07" db="EMBL/GenBank/DDBJ databases">
        <title>Phylogenomic reconstructions and comparative analyses of Kickxellomycotina fungi.</title>
        <authorList>
            <person name="Reynolds N.K."/>
            <person name="Stajich J.E."/>
            <person name="Barry K."/>
            <person name="Grigoriev I.V."/>
            <person name="Crous P."/>
            <person name="Smith M.E."/>
        </authorList>
    </citation>
    <scope>NUCLEOTIDE SEQUENCE</scope>
    <source>
        <strain evidence="1">CBS 102833</strain>
    </source>
</reference>
<proteinExistence type="predicted"/>
<sequence>MSPVTIDDLNTPMVVNNDSASSITIDDLKFDENPATKLEQGLEELDKEEEDNE</sequence>
<accession>A0ACC1LRF1</accession>
<dbReference type="EMBL" id="JANBUP010000024">
    <property type="protein sequence ID" value="KAJ2813747.1"/>
    <property type="molecule type" value="Genomic_DNA"/>
</dbReference>
<comment type="caution">
    <text evidence="1">The sequence shown here is derived from an EMBL/GenBank/DDBJ whole genome shotgun (WGS) entry which is preliminary data.</text>
</comment>
<name>A0ACC1LRF1_9FUNG</name>
<evidence type="ECO:0000313" key="1">
    <source>
        <dbReference type="EMBL" id="KAJ2813747.1"/>
    </source>
</evidence>
<gene>
    <name evidence="1" type="ORF">H4S07_000438</name>
</gene>
<protein>
    <submittedName>
        <fullName evidence="1">Uncharacterized protein</fullName>
    </submittedName>
</protein>